<evidence type="ECO:0000256" key="1">
    <source>
        <dbReference type="ARBA" id="ARBA00011975"/>
    </source>
</evidence>
<proteinExistence type="inferred from homology"/>
<sequence>MGKVHASLFSGFGAADLAATWMGWDNAFWCEIDDFPRTVLSYWFPKSKGYGNIKETDFKFWRGKIDVLTGGFPCQPFSVAGKRKGQEDDRYLWPEMLRAIREIRPTWIIGENVGGIISMVQPGCETEVEHQAALFEETDKETILEQEYVVETVCRDLEQEGYSVQPIVIPACAVGAPHRRDRIFFIAYRSDAGTEGLQFARKNGIYQSALVANSECKGSGQIQQEIQSEQSDGNCIDSIGNERDATNTNQFDGYVSRFCSGRIPQFEASGIRIDTDTRMQRCEKQCPIPESKESIFNNGLSDASRRDWRNFPTQSPVCRRNDGLPFDVVRLTISLTAWCTGSIKGYGNAIVPQVMYEIFKAIETIQE</sequence>
<dbReference type="Gene3D" id="3.40.50.150">
    <property type="entry name" value="Vaccinia Virus protein VP39"/>
    <property type="match status" value="1"/>
</dbReference>
<dbReference type="GO" id="GO:0008168">
    <property type="term" value="F:methyltransferase activity"/>
    <property type="evidence" value="ECO:0007669"/>
    <property type="project" value="UniProtKB-KW"/>
</dbReference>
<dbReference type="InterPro" id="IPR018117">
    <property type="entry name" value="C5_DNA_meth_AS"/>
</dbReference>
<keyword evidence="2 7" id="KW-0489">Methyltransferase</keyword>
<dbReference type="SUPFAM" id="SSF53335">
    <property type="entry name" value="S-adenosyl-L-methionine-dependent methyltransferases"/>
    <property type="match status" value="1"/>
</dbReference>
<dbReference type="InterPro" id="IPR050750">
    <property type="entry name" value="C5-MTase"/>
</dbReference>
<dbReference type="InterPro" id="IPR031303">
    <property type="entry name" value="C5_meth_CS"/>
</dbReference>
<dbReference type="Proteomes" id="UP000644010">
    <property type="component" value="Unassembled WGS sequence"/>
</dbReference>
<evidence type="ECO:0000313" key="8">
    <source>
        <dbReference type="EMBL" id="MBC5644229.1"/>
    </source>
</evidence>
<protein>
    <recommendedName>
        <fullName evidence="1">DNA (cytosine-5-)-methyltransferase</fullName>
        <ecNumber evidence="1">2.1.1.37</ecNumber>
    </recommendedName>
</protein>
<keyword evidence="9" id="KW-1185">Reference proteome</keyword>
<dbReference type="PRINTS" id="PR00105">
    <property type="entry name" value="C5METTRFRASE"/>
</dbReference>
<comment type="catalytic activity">
    <reaction evidence="6">
        <text>a 2'-deoxycytidine in DNA + S-adenosyl-L-methionine = a 5-methyl-2'-deoxycytidine in DNA + S-adenosyl-L-homocysteine + H(+)</text>
        <dbReference type="Rhea" id="RHEA:13681"/>
        <dbReference type="Rhea" id="RHEA-COMP:11369"/>
        <dbReference type="Rhea" id="RHEA-COMP:11370"/>
        <dbReference type="ChEBI" id="CHEBI:15378"/>
        <dbReference type="ChEBI" id="CHEBI:57856"/>
        <dbReference type="ChEBI" id="CHEBI:59789"/>
        <dbReference type="ChEBI" id="CHEBI:85452"/>
        <dbReference type="ChEBI" id="CHEBI:85454"/>
        <dbReference type="EC" id="2.1.1.37"/>
    </reaction>
</comment>
<dbReference type="PANTHER" id="PTHR46098:SF1">
    <property type="entry name" value="TRNA (CYTOSINE(38)-C(5))-METHYLTRANSFERASE"/>
    <property type="match status" value="1"/>
</dbReference>
<organism evidence="8 9">
    <name type="scientific">Parabacteroides segnis</name>
    <dbReference type="NCBI Taxonomy" id="2763058"/>
    <lineage>
        <taxon>Bacteria</taxon>
        <taxon>Pseudomonadati</taxon>
        <taxon>Bacteroidota</taxon>
        <taxon>Bacteroidia</taxon>
        <taxon>Bacteroidales</taxon>
        <taxon>Tannerellaceae</taxon>
        <taxon>Parabacteroides</taxon>
    </lineage>
</organism>
<evidence type="ECO:0000256" key="2">
    <source>
        <dbReference type="ARBA" id="ARBA00022603"/>
    </source>
</evidence>
<gene>
    <name evidence="8" type="ORF">H8S77_15210</name>
</gene>
<dbReference type="EC" id="2.1.1.37" evidence="1"/>
<dbReference type="InterPro" id="IPR029063">
    <property type="entry name" value="SAM-dependent_MTases_sf"/>
</dbReference>
<evidence type="ECO:0000256" key="7">
    <source>
        <dbReference type="PROSITE-ProRule" id="PRU01016"/>
    </source>
</evidence>
<dbReference type="Pfam" id="PF00145">
    <property type="entry name" value="DNA_methylase"/>
    <property type="match status" value="1"/>
</dbReference>
<dbReference type="PROSITE" id="PS00095">
    <property type="entry name" value="C5_MTASE_2"/>
    <property type="match status" value="1"/>
</dbReference>
<keyword evidence="3 7" id="KW-0808">Transferase</keyword>
<evidence type="ECO:0000313" key="9">
    <source>
        <dbReference type="Proteomes" id="UP000644010"/>
    </source>
</evidence>
<dbReference type="PANTHER" id="PTHR46098">
    <property type="entry name" value="TRNA (CYTOSINE(38)-C(5))-METHYLTRANSFERASE"/>
    <property type="match status" value="1"/>
</dbReference>
<feature type="active site" evidence="7">
    <location>
        <position position="74"/>
    </location>
</feature>
<comment type="caution">
    <text evidence="8">The sequence shown here is derived from an EMBL/GenBank/DDBJ whole genome shotgun (WGS) entry which is preliminary data.</text>
</comment>
<reference evidence="8 9" key="1">
    <citation type="submission" date="2020-08" db="EMBL/GenBank/DDBJ databases">
        <title>Genome public.</title>
        <authorList>
            <person name="Liu C."/>
            <person name="Sun Q."/>
        </authorList>
    </citation>
    <scope>NUCLEOTIDE SEQUENCE [LARGE SCALE GENOMIC DNA]</scope>
    <source>
        <strain evidence="8 9">BX2</strain>
    </source>
</reference>
<evidence type="ECO:0000256" key="3">
    <source>
        <dbReference type="ARBA" id="ARBA00022679"/>
    </source>
</evidence>
<dbReference type="GO" id="GO:0032259">
    <property type="term" value="P:methylation"/>
    <property type="evidence" value="ECO:0007669"/>
    <property type="project" value="UniProtKB-KW"/>
</dbReference>
<evidence type="ECO:0000256" key="6">
    <source>
        <dbReference type="ARBA" id="ARBA00047422"/>
    </source>
</evidence>
<dbReference type="InterPro" id="IPR001525">
    <property type="entry name" value="C5_MeTfrase"/>
</dbReference>
<keyword evidence="4 7" id="KW-0949">S-adenosyl-L-methionine</keyword>
<dbReference type="EMBL" id="JACOOI010000016">
    <property type="protein sequence ID" value="MBC5644229.1"/>
    <property type="molecule type" value="Genomic_DNA"/>
</dbReference>
<dbReference type="PROSITE" id="PS00094">
    <property type="entry name" value="C5_MTASE_1"/>
    <property type="match status" value="1"/>
</dbReference>
<accession>A0ABR7E595</accession>
<keyword evidence="5" id="KW-0680">Restriction system</keyword>
<comment type="similarity">
    <text evidence="7">Belongs to the class I-like SAM-binding methyltransferase superfamily. C5-methyltransferase family.</text>
</comment>
<name>A0ABR7E595_9BACT</name>
<evidence type="ECO:0000256" key="4">
    <source>
        <dbReference type="ARBA" id="ARBA00022691"/>
    </source>
</evidence>
<dbReference type="PROSITE" id="PS51679">
    <property type="entry name" value="SAM_MT_C5"/>
    <property type="match status" value="1"/>
</dbReference>
<evidence type="ECO:0000256" key="5">
    <source>
        <dbReference type="ARBA" id="ARBA00022747"/>
    </source>
</evidence>